<organism evidence="1 2">
    <name type="scientific">Rubritalea spongiae</name>
    <dbReference type="NCBI Taxonomy" id="430797"/>
    <lineage>
        <taxon>Bacteria</taxon>
        <taxon>Pseudomonadati</taxon>
        <taxon>Verrucomicrobiota</taxon>
        <taxon>Verrucomicrobiia</taxon>
        <taxon>Verrucomicrobiales</taxon>
        <taxon>Rubritaleaceae</taxon>
        <taxon>Rubritalea</taxon>
    </lineage>
</organism>
<dbReference type="RefSeq" id="WP_377092615.1">
    <property type="nucleotide sequence ID" value="NZ_JBHSJM010000001.1"/>
</dbReference>
<dbReference type="EMBL" id="JBHUJC010000045">
    <property type="protein sequence ID" value="MFD2277754.1"/>
    <property type="molecule type" value="Genomic_DNA"/>
</dbReference>
<proteinExistence type="predicted"/>
<gene>
    <name evidence="1" type="ORF">ACFSQZ_14895</name>
</gene>
<protein>
    <submittedName>
        <fullName evidence="1">Uncharacterized protein</fullName>
    </submittedName>
</protein>
<reference evidence="2" key="1">
    <citation type="journal article" date="2019" name="Int. J. Syst. Evol. Microbiol.">
        <title>The Global Catalogue of Microorganisms (GCM) 10K type strain sequencing project: providing services to taxonomists for standard genome sequencing and annotation.</title>
        <authorList>
            <consortium name="The Broad Institute Genomics Platform"/>
            <consortium name="The Broad Institute Genome Sequencing Center for Infectious Disease"/>
            <person name="Wu L."/>
            <person name="Ma J."/>
        </authorList>
    </citation>
    <scope>NUCLEOTIDE SEQUENCE [LARGE SCALE GENOMIC DNA]</scope>
    <source>
        <strain evidence="2">JCM 16545</strain>
    </source>
</reference>
<evidence type="ECO:0000313" key="1">
    <source>
        <dbReference type="EMBL" id="MFD2277754.1"/>
    </source>
</evidence>
<name>A0ABW5EBI6_9BACT</name>
<accession>A0ABW5EBI6</accession>
<dbReference type="Proteomes" id="UP001597297">
    <property type="component" value="Unassembled WGS sequence"/>
</dbReference>
<comment type="caution">
    <text evidence="1">The sequence shown here is derived from an EMBL/GenBank/DDBJ whole genome shotgun (WGS) entry which is preliminary data.</text>
</comment>
<keyword evidence="2" id="KW-1185">Reference proteome</keyword>
<sequence length="54" mass="6013">MFHVNRTASFGVANCFFPSSKHRRQSLDAIKQTGAQLFSKFGGVENLKKLLAEV</sequence>
<evidence type="ECO:0000313" key="2">
    <source>
        <dbReference type="Proteomes" id="UP001597297"/>
    </source>
</evidence>